<evidence type="ECO:0000256" key="2">
    <source>
        <dbReference type="ARBA" id="ARBA00022630"/>
    </source>
</evidence>
<keyword evidence="5" id="KW-0560">Oxidoreductase</keyword>
<comment type="cofactor">
    <cofactor evidence="1">
        <name>FMN</name>
        <dbReference type="ChEBI" id="CHEBI:58210"/>
    </cofactor>
</comment>
<keyword evidence="4" id="KW-0819">tRNA processing</keyword>
<feature type="non-terminal residue" evidence="7">
    <location>
        <position position="1"/>
    </location>
</feature>
<dbReference type="GO" id="GO:0050660">
    <property type="term" value="F:flavin adenine dinucleotide binding"/>
    <property type="evidence" value="ECO:0007669"/>
    <property type="project" value="InterPro"/>
</dbReference>
<dbReference type="EMBL" id="LR899533">
    <property type="protein sequence ID" value="CAD7240235.1"/>
    <property type="molecule type" value="Genomic_DNA"/>
</dbReference>
<keyword evidence="2" id="KW-0285">Flavoprotein</keyword>
<evidence type="ECO:0000256" key="3">
    <source>
        <dbReference type="ARBA" id="ARBA00022643"/>
    </source>
</evidence>
<protein>
    <recommendedName>
        <fullName evidence="6">DUS-like FMN-binding domain-containing protein</fullName>
    </recommendedName>
</protein>
<keyword evidence="8" id="KW-1185">Reference proteome</keyword>
<evidence type="ECO:0000259" key="6">
    <source>
        <dbReference type="Pfam" id="PF01207"/>
    </source>
</evidence>
<sequence>MPITEGNEIVKCEGADGSKKLEYGGKVILAPMVRIGTLPMRLLALQYGADIVYSEELIDWKLLRSRRVENQILGTVDYVDETDGTVIFRTHPKLERHQVVLQVGTSDPQRALQVAKKMEGDVDGIDINMGCPKEFSLKGGMGAALLYKPDTVKEILETLVKNIPRKAISCKIRVLEDLEDTLALCRIIENTGVVALAIHGRTKKERPQYPNRNDVISRISQQLKIPIIANGGSKEIKCFEDIEKFREVCGTSSVMLARAAMWNCSIFRKDGMLPLHDVIRDYLRLCVDFDSQATNVKYVIQNMIGELQSETSWGRTFLGAQTLEEICAVWELDEYWKEKQKEFGAQLHQGSVAGAMAEMGSCRNRVIEMPATFLRKHYKDTELPNCRKSWDQPIYETRQEEKIFRSIVTLNGMKFTSLPGIDANAFDPKGPLQHHEADEPSRPC</sequence>
<proteinExistence type="predicted"/>
<accession>A0A7R8WY12</accession>
<dbReference type="InterPro" id="IPR013785">
    <property type="entry name" value="Aldolase_TIM"/>
</dbReference>
<dbReference type="InterPro" id="IPR018517">
    <property type="entry name" value="tRNA_hU_synthase_CS"/>
</dbReference>
<dbReference type="OrthoDB" id="10262250at2759"/>
<evidence type="ECO:0000313" key="8">
    <source>
        <dbReference type="Proteomes" id="UP000677054"/>
    </source>
</evidence>
<dbReference type="SUPFAM" id="SSF51395">
    <property type="entry name" value="FMN-linked oxidoreductases"/>
    <property type="match status" value="1"/>
</dbReference>
<dbReference type="EMBL" id="CAJPEV010000016">
    <property type="protein sequence ID" value="CAG0878843.1"/>
    <property type="molecule type" value="Genomic_DNA"/>
</dbReference>
<dbReference type="CDD" id="cd02801">
    <property type="entry name" value="DUS_like_FMN"/>
    <property type="match status" value="1"/>
</dbReference>
<dbReference type="Gene3D" id="3.20.20.70">
    <property type="entry name" value="Aldolase class I"/>
    <property type="match status" value="1"/>
</dbReference>
<keyword evidence="3" id="KW-0288">FMN</keyword>
<dbReference type="Pfam" id="PF01207">
    <property type="entry name" value="Dus"/>
    <property type="match status" value="1"/>
</dbReference>
<reference evidence="7" key="1">
    <citation type="submission" date="2020-11" db="EMBL/GenBank/DDBJ databases">
        <authorList>
            <person name="Tran Van P."/>
        </authorList>
    </citation>
    <scope>NUCLEOTIDE SEQUENCE</scope>
</reference>
<dbReference type="InterPro" id="IPR035587">
    <property type="entry name" value="DUS-like_FMN-bd"/>
</dbReference>
<dbReference type="AlphaFoldDB" id="A0A7R8WY12"/>
<dbReference type="PANTHER" id="PTHR45936:SF1">
    <property type="entry name" value="TRNA-DIHYDROURIDINE(20) SYNTHASE [NAD(P)+]-LIKE"/>
    <property type="match status" value="1"/>
</dbReference>
<organism evidence="7">
    <name type="scientific">Darwinula stevensoni</name>
    <dbReference type="NCBI Taxonomy" id="69355"/>
    <lineage>
        <taxon>Eukaryota</taxon>
        <taxon>Metazoa</taxon>
        <taxon>Ecdysozoa</taxon>
        <taxon>Arthropoda</taxon>
        <taxon>Crustacea</taxon>
        <taxon>Oligostraca</taxon>
        <taxon>Ostracoda</taxon>
        <taxon>Podocopa</taxon>
        <taxon>Podocopida</taxon>
        <taxon>Darwinulocopina</taxon>
        <taxon>Darwinuloidea</taxon>
        <taxon>Darwinulidae</taxon>
        <taxon>Darwinula</taxon>
    </lineage>
</organism>
<evidence type="ECO:0000256" key="4">
    <source>
        <dbReference type="ARBA" id="ARBA00022694"/>
    </source>
</evidence>
<gene>
    <name evidence="7" type="ORF">DSTB1V02_LOCUS264</name>
</gene>
<name>A0A7R8WY12_9CRUS</name>
<evidence type="ECO:0000313" key="7">
    <source>
        <dbReference type="EMBL" id="CAD7240235.1"/>
    </source>
</evidence>
<dbReference type="InterPro" id="IPR052582">
    <property type="entry name" value="tRNA-DUS-like"/>
</dbReference>
<dbReference type="GO" id="GO:0005737">
    <property type="term" value="C:cytoplasm"/>
    <property type="evidence" value="ECO:0007669"/>
    <property type="project" value="TreeGrafter"/>
</dbReference>
<evidence type="ECO:0000256" key="1">
    <source>
        <dbReference type="ARBA" id="ARBA00001917"/>
    </source>
</evidence>
<dbReference type="Proteomes" id="UP000677054">
    <property type="component" value="Unassembled WGS sequence"/>
</dbReference>
<dbReference type="PANTHER" id="PTHR45936">
    <property type="entry name" value="TRNA-DIHYDROURIDINE(20) SYNTHASE [NAD(P)+]-LIKE"/>
    <property type="match status" value="1"/>
</dbReference>
<feature type="domain" description="DUS-like FMN-binding" evidence="6">
    <location>
        <begin position="28"/>
        <end position="271"/>
    </location>
</feature>
<dbReference type="GO" id="GO:0017150">
    <property type="term" value="F:tRNA dihydrouridine synthase activity"/>
    <property type="evidence" value="ECO:0007669"/>
    <property type="project" value="InterPro"/>
</dbReference>
<dbReference type="PROSITE" id="PS01136">
    <property type="entry name" value="UPF0034"/>
    <property type="match status" value="1"/>
</dbReference>
<evidence type="ECO:0000256" key="5">
    <source>
        <dbReference type="ARBA" id="ARBA00023002"/>
    </source>
</evidence>